<dbReference type="Proteomes" id="UP001249851">
    <property type="component" value="Unassembled WGS sequence"/>
</dbReference>
<dbReference type="Pfam" id="PF00078">
    <property type="entry name" value="RVT_1"/>
    <property type="match status" value="1"/>
</dbReference>
<gene>
    <name evidence="4" type="ORF">P5673_033426</name>
</gene>
<dbReference type="InterPro" id="IPR035901">
    <property type="entry name" value="GIY-YIG_endonuc_sf"/>
</dbReference>
<dbReference type="InterPro" id="IPR036691">
    <property type="entry name" value="Endo/exonu/phosph_ase_sf"/>
</dbReference>
<feature type="domain" description="Reverse transcriptase" evidence="3">
    <location>
        <begin position="622"/>
        <end position="857"/>
    </location>
</feature>
<dbReference type="SUPFAM" id="SSF56219">
    <property type="entry name" value="DNase I-like"/>
    <property type="match status" value="1"/>
</dbReference>
<reference evidence="4" key="1">
    <citation type="journal article" date="2023" name="G3 (Bethesda)">
        <title>Whole genome assembly and annotation of the endangered Caribbean coral Acropora cervicornis.</title>
        <authorList>
            <person name="Selwyn J.D."/>
            <person name="Vollmer S.V."/>
        </authorList>
    </citation>
    <scope>NUCLEOTIDE SEQUENCE</scope>
    <source>
        <strain evidence="4">K2</strain>
    </source>
</reference>
<evidence type="ECO:0000259" key="2">
    <source>
        <dbReference type="PROSITE" id="PS50164"/>
    </source>
</evidence>
<dbReference type="InterPro" id="IPR043502">
    <property type="entry name" value="DNA/RNA_pol_sf"/>
</dbReference>
<proteinExistence type="predicted"/>
<evidence type="ECO:0000313" key="4">
    <source>
        <dbReference type="EMBL" id="KAK2546848.1"/>
    </source>
</evidence>
<dbReference type="CDD" id="cd01650">
    <property type="entry name" value="RT_nLTR_like"/>
    <property type="match status" value="1"/>
</dbReference>
<evidence type="ECO:0000259" key="3">
    <source>
        <dbReference type="PROSITE" id="PS50878"/>
    </source>
</evidence>
<dbReference type="PROSITE" id="PS50164">
    <property type="entry name" value="GIY_YIG"/>
    <property type="match status" value="1"/>
</dbReference>
<dbReference type="Pfam" id="PF01541">
    <property type="entry name" value="GIY-YIG"/>
    <property type="match status" value="1"/>
</dbReference>
<protein>
    <submittedName>
        <fullName evidence="4">RNA-directed DNA polymerase from mobile element jockey</fullName>
    </submittedName>
</protein>
<feature type="domain" description="GIY-YIG" evidence="2">
    <location>
        <begin position="1195"/>
        <end position="1294"/>
    </location>
</feature>
<dbReference type="Gene3D" id="3.40.1440.10">
    <property type="entry name" value="GIY-YIG endonuclease"/>
    <property type="match status" value="1"/>
</dbReference>
<keyword evidence="4" id="KW-0695">RNA-directed DNA polymerase</keyword>
<feature type="region of interest" description="Disordered" evidence="1">
    <location>
        <begin position="1228"/>
        <end position="1248"/>
    </location>
</feature>
<dbReference type="PANTHER" id="PTHR47510:SF3">
    <property type="entry name" value="ENDO_EXONUCLEASE_PHOSPHATASE DOMAIN-CONTAINING PROTEIN"/>
    <property type="match status" value="1"/>
</dbReference>
<dbReference type="Pfam" id="PF03372">
    <property type="entry name" value="Exo_endo_phos"/>
    <property type="match status" value="1"/>
</dbReference>
<dbReference type="InterPro" id="IPR000305">
    <property type="entry name" value="GIY-YIG_endonuc"/>
</dbReference>
<dbReference type="EMBL" id="JARQWQ010000258">
    <property type="protein sequence ID" value="KAK2546848.1"/>
    <property type="molecule type" value="Genomic_DNA"/>
</dbReference>
<dbReference type="PROSITE" id="PS50878">
    <property type="entry name" value="RT_POL"/>
    <property type="match status" value="1"/>
</dbReference>
<dbReference type="CDD" id="cd10442">
    <property type="entry name" value="GIY-YIG_PLEs"/>
    <property type="match status" value="1"/>
</dbReference>
<organism evidence="4 5">
    <name type="scientific">Acropora cervicornis</name>
    <name type="common">Staghorn coral</name>
    <dbReference type="NCBI Taxonomy" id="6130"/>
    <lineage>
        <taxon>Eukaryota</taxon>
        <taxon>Metazoa</taxon>
        <taxon>Cnidaria</taxon>
        <taxon>Anthozoa</taxon>
        <taxon>Hexacorallia</taxon>
        <taxon>Scleractinia</taxon>
        <taxon>Astrocoeniina</taxon>
        <taxon>Acroporidae</taxon>
        <taxon>Acropora</taxon>
    </lineage>
</organism>
<keyword evidence="4" id="KW-0808">Transferase</keyword>
<accession>A0AAD9PPW4</accession>
<comment type="caution">
    <text evidence="4">The sequence shown here is derived from an EMBL/GenBank/DDBJ whole genome shotgun (WGS) entry which is preliminary data.</text>
</comment>
<keyword evidence="4" id="KW-0548">Nucleotidyltransferase</keyword>
<dbReference type="Gene3D" id="3.60.10.10">
    <property type="entry name" value="Endonuclease/exonuclease/phosphatase"/>
    <property type="match status" value="1"/>
</dbReference>
<name>A0AAD9PPW4_ACRCE</name>
<dbReference type="InterPro" id="IPR000477">
    <property type="entry name" value="RT_dom"/>
</dbReference>
<sequence>MAPSYANLFLGFFEANALKNAPFQPHTWLRYIDDIFMIWTEGLDNLKIFIDYLNNIHSTIKFTSSHSSTNIPFLDPCIPFSLALRLRRICSTDATFHTRTALPFADASFPDSNLDDDLASEPDEDVFTTLKTTMGNNKNLKIGHININGLASKLTDIQFLLKEVEFDILGVTETHLTEDISNELIRILGYNMVRRDRSNGSNGGGVVIYYRDNLNIFEDLKWNIHQDFEAVWLNITIRSQSTLLGCLYHPPKSTTFYSDLHDLLNKIWVKRKNVILLGDFNCNLLANIADIDQDAPYDSNRMKRILRRFGYFNIIESPTRITANSKSLIDLIIVSPNLQASNVLAGSIDLGISDHHLIYAAFSTRRSTSKPKFITVRNYKDLGNVKLQRNLEEAPWHIVSAVEDVEDSVYLWETMFKDIIESNIKRRNVKVRHKSLPWINTEIRKAMNQRYTCLKAAQGKPHDNPQWDTYRAKRNAVRRMLTKAEASYWIGLFEESSSPKDFWKICNRVLGKSKGAKIGPLQDSNNTIITDDRQKANLINNYFIIIAHNLTKNLDPVHLDTTCYINRITPTIENFSLNWDIVRDTLKSINLNKAVGPDNIFAKDLKLAQGSAIQGLLEVFKRSMDCCKFPQQWKESLVTPVFKKGNSLDPKNYRPISLLSTPGKLLEKTDSGALGGAIQRRVEVGVLFIDFRKAFDCVDHIILAEKLKAVGLAGDMWKWINDYLSNRMQGTSVNKSRSDRNPIRVGVPQGSLLGPRLFASYVNDLPDSIASGEVYMYADDTTIYVVGNTVDDITTELQALLDQVNSWCLSNRLIVHEGKSEAMVLSTTPSVSPLKHLKWGEDTIRYVSSTNCLGVTIDDKLSWSQHITLARSAFNAKVKMLRRINFLSTSIWETFYYQIVIASVLYGIVIWGSGPKLKDLEMIHIRAARLIHKLPTSFKDSDILSTVGWMPLEYFYKFRILTITYNDYYNLGLREINSLITKNSNSYNLRKSLNVVLNRPKTELGRRSFVHRSAIAWNALPDNLKDSSNLSTFKYNLKQSKQTIMNINFGKGGYNRNFVNKQIRRAADIPRQLTLQTKDINKPKRIPFITTFNPSLPHISHIIKKHFNLLLSSNRCKSVFQHPPVVAFRRSLNLRDLLVTAKLPSNSANPQLPCGSFRCGKNCATCPYISHGLTTYTFFSTGETRPIKFNLTCETKNLIYMIQCNRCNLQYIGETKRRLKDRFNEHRRTIDNPNNKSKPTTAAEHFLSSPNHTANDMILIPIEKIFSNRDSIRKAREAFLIQKGRTIDPDGLNIREETY</sequence>
<dbReference type="SUPFAM" id="SSF56672">
    <property type="entry name" value="DNA/RNA polymerases"/>
    <property type="match status" value="1"/>
</dbReference>
<keyword evidence="5" id="KW-1185">Reference proteome</keyword>
<dbReference type="InterPro" id="IPR005135">
    <property type="entry name" value="Endo/exonuclease/phosphatase"/>
</dbReference>
<dbReference type="GO" id="GO:0003964">
    <property type="term" value="F:RNA-directed DNA polymerase activity"/>
    <property type="evidence" value="ECO:0007669"/>
    <property type="project" value="UniProtKB-KW"/>
</dbReference>
<reference evidence="4" key="2">
    <citation type="journal article" date="2023" name="Science">
        <title>Genomic signatures of disease resistance in endangered staghorn corals.</title>
        <authorList>
            <person name="Vollmer S.V."/>
            <person name="Selwyn J.D."/>
            <person name="Despard B.A."/>
            <person name="Roesel C.L."/>
        </authorList>
    </citation>
    <scope>NUCLEOTIDE SEQUENCE</scope>
    <source>
        <strain evidence="4">K2</strain>
    </source>
</reference>
<evidence type="ECO:0000313" key="5">
    <source>
        <dbReference type="Proteomes" id="UP001249851"/>
    </source>
</evidence>
<feature type="compositionally biased region" description="Polar residues" evidence="1">
    <location>
        <begin position="1231"/>
        <end position="1240"/>
    </location>
</feature>
<evidence type="ECO:0000256" key="1">
    <source>
        <dbReference type="SAM" id="MobiDB-lite"/>
    </source>
</evidence>
<dbReference type="SUPFAM" id="SSF82771">
    <property type="entry name" value="GIY-YIG endonuclease"/>
    <property type="match status" value="1"/>
</dbReference>
<dbReference type="PANTHER" id="PTHR47510">
    <property type="entry name" value="REVERSE TRANSCRIPTASE DOMAIN-CONTAINING PROTEIN"/>
    <property type="match status" value="1"/>
</dbReference>